<organism evidence="1">
    <name type="scientific">Medicago truncatula</name>
    <name type="common">Barrel medic</name>
    <name type="synonym">Medicago tribuloides</name>
    <dbReference type="NCBI Taxonomy" id="3880"/>
    <lineage>
        <taxon>Eukaryota</taxon>
        <taxon>Viridiplantae</taxon>
        <taxon>Streptophyta</taxon>
        <taxon>Embryophyta</taxon>
        <taxon>Tracheophyta</taxon>
        <taxon>Spermatophyta</taxon>
        <taxon>Magnoliopsida</taxon>
        <taxon>eudicotyledons</taxon>
        <taxon>Gunneridae</taxon>
        <taxon>Pentapetalae</taxon>
        <taxon>rosids</taxon>
        <taxon>fabids</taxon>
        <taxon>Fabales</taxon>
        <taxon>Fabaceae</taxon>
        <taxon>Papilionoideae</taxon>
        <taxon>50 kb inversion clade</taxon>
        <taxon>NPAAA clade</taxon>
        <taxon>Hologalegina</taxon>
        <taxon>IRL clade</taxon>
        <taxon>Trifolieae</taxon>
        <taxon>Medicago</taxon>
    </lineage>
</organism>
<name>A0A396JUR9_MEDTR</name>
<dbReference type="Gramene" id="rna4458">
    <property type="protein sequence ID" value="RHN80521.1"/>
    <property type="gene ID" value="gene4458"/>
</dbReference>
<reference evidence="1" key="1">
    <citation type="journal article" date="2018" name="Nat. Plants">
        <title>Whole-genome landscape of Medicago truncatula symbiotic genes.</title>
        <authorList>
            <person name="Pecrix Y."/>
            <person name="Gamas P."/>
            <person name="Carrere S."/>
        </authorList>
    </citation>
    <scope>NUCLEOTIDE SEQUENCE</scope>
    <source>
        <tissue evidence="1">Leaves</tissue>
    </source>
</reference>
<dbReference type="Proteomes" id="UP000265566">
    <property type="component" value="Chromosome 1"/>
</dbReference>
<dbReference type="EMBL" id="PSQE01000001">
    <property type="protein sequence ID" value="RHN80521.1"/>
    <property type="molecule type" value="Genomic_DNA"/>
</dbReference>
<proteinExistence type="predicted"/>
<accession>A0A396JUR9</accession>
<comment type="caution">
    <text evidence="1">The sequence shown here is derived from an EMBL/GenBank/DDBJ whole genome shotgun (WGS) entry which is preliminary data.</text>
</comment>
<protein>
    <submittedName>
        <fullName evidence="1">Uncharacterized protein</fullName>
    </submittedName>
</protein>
<evidence type="ECO:0000313" key="1">
    <source>
        <dbReference type="EMBL" id="RHN80521.1"/>
    </source>
</evidence>
<sequence length="54" mass="6533">MYDRCRKQRNLKMGKVLNKVTYKYAKFNHKIINIYIQVNQSLGSISNYAEFTYH</sequence>
<gene>
    <name evidence="1" type="ORF">MtrunA17_Chr1g0189191</name>
</gene>
<dbReference type="AlphaFoldDB" id="A0A396JUR9"/>